<dbReference type="Proteomes" id="UP001302745">
    <property type="component" value="Unassembled WGS sequence"/>
</dbReference>
<reference evidence="2" key="2">
    <citation type="submission" date="2023-05" db="EMBL/GenBank/DDBJ databases">
        <authorList>
            <consortium name="Lawrence Berkeley National Laboratory"/>
            <person name="Steindorff A."/>
            <person name="Hensen N."/>
            <person name="Bonometti L."/>
            <person name="Westerberg I."/>
            <person name="Brannstrom I.O."/>
            <person name="Guillou S."/>
            <person name="Cros-Aarteil S."/>
            <person name="Calhoun S."/>
            <person name="Haridas S."/>
            <person name="Kuo A."/>
            <person name="Mondo S."/>
            <person name="Pangilinan J."/>
            <person name="Riley R."/>
            <person name="Labutti K."/>
            <person name="Andreopoulos B."/>
            <person name="Lipzen A."/>
            <person name="Chen C."/>
            <person name="Yanf M."/>
            <person name="Daum C."/>
            <person name="Ng V."/>
            <person name="Clum A."/>
            <person name="Ohm R."/>
            <person name="Martin F."/>
            <person name="Silar P."/>
            <person name="Natvig D."/>
            <person name="Lalanne C."/>
            <person name="Gautier V."/>
            <person name="Ament-Velasquez S.L."/>
            <person name="Kruys A."/>
            <person name="Hutchinson M.I."/>
            <person name="Powell A.J."/>
            <person name="Barry K."/>
            <person name="Miller A.N."/>
            <person name="Grigoriev I.V."/>
            <person name="Debuchy R."/>
            <person name="Gladieux P."/>
            <person name="Thoren M.H."/>
            <person name="Johannesson H."/>
        </authorList>
    </citation>
    <scope>NUCLEOTIDE SEQUENCE</scope>
    <source>
        <strain evidence="2">CBS 538.74</strain>
    </source>
</reference>
<feature type="region of interest" description="Disordered" evidence="1">
    <location>
        <begin position="114"/>
        <end position="173"/>
    </location>
</feature>
<dbReference type="EMBL" id="MU856865">
    <property type="protein sequence ID" value="KAK4156562.1"/>
    <property type="molecule type" value="Genomic_DNA"/>
</dbReference>
<keyword evidence="3" id="KW-1185">Reference proteome</keyword>
<reference evidence="2" key="1">
    <citation type="journal article" date="2023" name="Mol. Phylogenet. Evol.">
        <title>Genome-scale phylogeny and comparative genomics of the fungal order Sordariales.</title>
        <authorList>
            <person name="Hensen N."/>
            <person name="Bonometti L."/>
            <person name="Westerberg I."/>
            <person name="Brannstrom I.O."/>
            <person name="Guillou S."/>
            <person name="Cros-Aarteil S."/>
            <person name="Calhoun S."/>
            <person name="Haridas S."/>
            <person name="Kuo A."/>
            <person name="Mondo S."/>
            <person name="Pangilinan J."/>
            <person name="Riley R."/>
            <person name="LaButti K."/>
            <person name="Andreopoulos B."/>
            <person name="Lipzen A."/>
            <person name="Chen C."/>
            <person name="Yan M."/>
            <person name="Daum C."/>
            <person name="Ng V."/>
            <person name="Clum A."/>
            <person name="Steindorff A."/>
            <person name="Ohm R.A."/>
            <person name="Martin F."/>
            <person name="Silar P."/>
            <person name="Natvig D.O."/>
            <person name="Lalanne C."/>
            <person name="Gautier V."/>
            <person name="Ament-Velasquez S.L."/>
            <person name="Kruys A."/>
            <person name="Hutchinson M.I."/>
            <person name="Powell A.J."/>
            <person name="Barry K."/>
            <person name="Miller A.N."/>
            <person name="Grigoriev I.V."/>
            <person name="Debuchy R."/>
            <person name="Gladieux P."/>
            <person name="Hiltunen Thoren M."/>
            <person name="Johannesson H."/>
        </authorList>
    </citation>
    <scope>NUCLEOTIDE SEQUENCE</scope>
    <source>
        <strain evidence="2">CBS 538.74</strain>
    </source>
</reference>
<evidence type="ECO:0000313" key="3">
    <source>
        <dbReference type="Proteomes" id="UP001302745"/>
    </source>
</evidence>
<feature type="compositionally biased region" description="Low complexity" evidence="1">
    <location>
        <begin position="161"/>
        <end position="171"/>
    </location>
</feature>
<dbReference type="Gene3D" id="3.30.1360.70">
    <property type="entry name" value="Arginyl tRNA synthetase N-terminal domain"/>
    <property type="match status" value="1"/>
</dbReference>
<sequence length="251" mass="27950">MAHPLTRPIDIYRLHVTDILAKITGCATSLVHGSLQCPAILEHGDLILPVPRLRLKGKPPNQQRVDFAAEFPDDHPLFKKPTPSGTHLPLFFTPVFLSQLILPYVFERQGSYGRNPDDPSCLQPSNNPTTPGPANRKEKKKGHHRVQLAQHRQEVPRRHTSAAPSSAPSSPNLYQSTGCWDRFRVRAGALAREPLKQSTCSTCMYARINAVFKPEQDASKKVRDEGRDTAEVESGGLYAERNTFLSEDGGW</sequence>
<dbReference type="SUPFAM" id="SSF55190">
    <property type="entry name" value="Arginyl-tRNA synthetase (ArgRS), N-terminal 'additional' domain"/>
    <property type="match status" value="1"/>
</dbReference>
<protein>
    <submittedName>
        <fullName evidence="2">Uncharacterized protein</fullName>
    </submittedName>
</protein>
<feature type="region of interest" description="Disordered" evidence="1">
    <location>
        <begin position="216"/>
        <end position="251"/>
    </location>
</feature>
<organism evidence="2 3">
    <name type="scientific">Chaetomidium leptoderma</name>
    <dbReference type="NCBI Taxonomy" id="669021"/>
    <lineage>
        <taxon>Eukaryota</taxon>
        <taxon>Fungi</taxon>
        <taxon>Dikarya</taxon>
        <taxon>Ascomycota</taxon>
        <taxon>Pezizomycotina</taxon>
        <taxon>Sordariomycetes</taxon>
        <taxon>Sordariomycetidae</taxon>
        <taxon>Sordariales</taxon>
        <taxon>Chaetomiaceae</taxon>
        <taxon>Chaetomidium</taxon>
    </lineage>
</organism>
<dbReference type="InterPro" id="IPR036695">
    <property type="entry name" value="Arg-tRNA-synth_N_sf"/>
</dbReference>
<evidence type="ECO:0000313" key="2">
    <source>
        <dbReference type="EMBL" id="KAK4156562.1"/>
    </source>
</evidence>
<name>A0AAN6ZZI6_9PEZI</name>
<feature type="compositionally biased region" description="Basic residues" evidence="1">
    <location>
        <begin position="137"/>
        <end position="146"/>
    </location>
</feature>
<dbReference type="GO" id="GO:0004814">
    <property type="term" value="F:arginine-tRNA ligase activity"/>
    <property type="evidence" value="ECO:0007669"/>
    <property type="project" value="InterPro"/>
</dbReference>
<gene>
    <name evidence="2" type="ORF">C8A00DRAFT_30528</name>
</gene>
<dbReference type="GO" id="GO:0005737">
    <property type="term" value="C:cytoplasm"/>
    <property type="evidence" value="ECO:0007669"/>
    <property type="project" value="InterPro"/>
</dbReference>
<feature type="compositionally biased region" description="Basic and acidic residues" evidence="1">
    <location>
        <begin position="216"/>
        <end position="230"/>
    </location>
</feature>
<evidence type="ECO:0000256" key="1">
    <source>
        <dbReference type="SAM" id="MobiDB-lite"/>
    </source>
</evidence>
<comment type="caution">
    <text evidence="2">The sequence shown here is derived from an EMBL/GenBank/DDBJ whole genome shotgun (WGS) entry which is preliminary data.</text>
</comment>
<accession>A0AAN6ZZI6</accession>
<dbReference type="GO" id="GO:0006420">
    <property type="term" value="P:arginyl-tRNA aminoacylation"/>
    <property type="evidence" value="ECO:0007669"/>
    <property type="project" value="InterPro"/>
</dbReference>
<dbReference type="AlphaFoldDB" id="A0AAN6ZZI6"/>
<proteinExistence type="predicted"/>
<dbReference type="GO" id="GO:0005524">
    <property type="term" value="F:ATP binding"/>
    <property type="evidence" value="ECO:0007669"/>
    <property type="project" value="InterPro"/>
</dbReference>